<reference evidence="1" key="1">
    <citation type="submission" date="2022-10" db="EMBL/GenBank/DDBJ databases">
        <title>Chryseobacterium babae sp. nov. isolated from the gut of the beetle Oryctes rhinoceros, and Chryseobacterium kimseyorum sp. nov., isolated from a stick insect rearing cage.</title>
        <authorList>
            <person name="Shelomi M."/>
            <person name="Han C.-J."/>
            <person name="Chen W.-M."/>
            <person name="Chen H.-K."/>
            <person name="Liaw S.-J."/>
            <person name="Muhle E."/>
            <person name="Clermont D."/>
        </authorList>
    </citation>
    <scope>NUCLEOTIDE SEQUENCE</scope>
    <source>
        <strain evidence="1">09-1422</strain>
    </source>
</reference>
<dbReference type="SUPFAM" id="SSF56300">
    <property type="entry name" value="Metallo-dependent phosphatases"/>
    <property type="match status" value="1"/>
</dbReference>
<dbReference type="Proteomes" id="UP001163731">
    <property type="component" value="Unassembled WGS sequence"/>
</dbReference>
<organism evidence="1 2">
    <name type="scientific">Chryseobacterium kimseyorum</name>
    <dbReference type="NCBI Taxonomy" id="2984028"/>
    <lineage>
        <taxon>Bacteria</taxon>
        <taxon>Pseudomonadati</taxon>
        <taxon>Bacteroidota</taxon>
        <taxon>Flavobacteriia</taxon>
        <taxon>Flavobacteriales</taxon>
        <taxon>Weeksellaceae</taxon>
        <taxon>Chryseobacterium group</taxon>
        <taxon>Chryseobacterium</taxon>
    </lineage>
</organism>
<accession>A0ABT3HT77</accession>
<gene>
    <name evidence="1" type="ORF">OMO38_00400</name>
</gene>
<sequence length="202" mass="23320">MENSVLELKGLNGQDYLFLSLEFAPRNKTLEWAKKVLEMPQYKNHQSILITHAFLNNKDKRTDKANSWFMYEPFLVDNIPQKSKSIELPESNNGEQIWQKLIQPSQNLQLVLSGHISGEGFRVDQNSYGKNVNQMLFDMQSEGGGHRDGNGGDGWLRILEFYPDHKTVKVKTYSPLFGVSPTTQKYAYKKDLRNEFVFKLAE</sequence>
<name>A0ABT3HT77_9FLAO</name>
<proteinExistence type="predicted"/>
<dbReference type="InterPro" id="IPR029052">
    <property type="entry name" value="Metallo-depent_PP-like"/>
</dbReference>
<comment type="caution">
    <text evidence="1">The sequence shown here is derived from an EMBL/GenBank/DDBJ whole genome shotgun (WGS) entry which is preliminary data.</text>
</comment>
<protein>
    <submittedName>
        <fullName evidence="1">Uncharacterized protein</fullName>
    </submittedName>
</protein>
<evidence type="ECO:0000313" key="1">
    <source>
        <dbReference type="EMBL" id="MCW3166974.1"/>
    </source>
</evidence>
<dbReference type="EMBL" id="JAPDHW010000001">
    <property type="protein sequence ID" value="MCW3166974.1"/>
    <property type="molecule type" value="Genomic_DNA"/>
</dbReference>
<evidence type="ECO:0000313" key="2">
    <source>
        <dbReference type="Proteomes" id="UP001163731"/>
    </source>
</evidence>
<keyword evidence="2" id="KW-1185">Reference proteome</keyword>
<dbReference type="RefSeq" id="WP_264748271.1">
    <property type="nucleotide sequence ID" value="NZ_JAPDHW010000001.1"/>
</dbReference>